<gene>
    <name evidence="1" type="ORF">JK634_19290</name>
</gene>
<dbReference type="AlphaFoldDB" id="A0A937FHB4"/>
<dbReference type="Proteomes" id="UP000623681">
    <property type="component" value="Unassembled WGS sequence"/>
</dbReference>
<name>A0A937FHB4_9CLOT</name>
<protein>
    <submittedName>
        <fullName evidence="1">Uncharacterized protein</fullName>
    </submittedName>
</protein>
<proteinExistence type="predicted"/>
<reference evidence="1" key="1">
    <citation type="submission" date="2021-01" db="EMBL/GenBank/DDBJ databases">
        <title>Genome public.</title>
        <authorList>
            <person name="Liu C."/>
            <person name="Sun Q."/>
        </authorList>
    </citation>
    <scope>NUCLEOTIDE SEQUENCE</scope>
    <source>
        <strain evidence="1">YIM B02565</strain>
    </source>
</reference>
<organism evidence="1 2">
    <name type="scientific">Clostridium paridis</name>
    <dbReference type="NCBI Taxonomy" id="2803863"/>
    <lineage>
        <taxon>Bacteria</taxon>
        <taxon>Bacillati</taxon>
        <taxon>Bacillota</taxon>
        <taxon>Clostridia</taxon>
        <taxon>Eubacteriales</taxon>
        <taxon>Clostridiaceae</taxon>
        <taxon>Clostridium</taxon>
    </lineage>
</organism>
<dbReference type="EMBL" id="JAESWA010000029">
    <property type="protein sequence ID" value="MBL4933935.1"/>
    <property type="molecule type" value="Genomic_DNA"/>
</dbReference>
<accession>A0A937FHB4</accession>
<keyword evidence="2" id="KW-1185">Reference proteome</keyword>
<evidence type="ECO:0000313" key="2">
    <source>
        <dbReference type="Proteomes" id="UP000623681"/>
    </source>
</evidence>
<dbReference type="RefSeq" id="WP_202769397.1">
    <property type="nucleotide sequence ID" value="NZ_JAESWA010000029.1"/>
</dbReference>
<comment type="caution">
    <text evidence="1">The sequence shown here is derived from an EMBL/GenBank/DDBJ whole genome shotgun (WGS) entry which is preliminary data.</text>
</comment>
<evidence type="ECO:0000313" key="1">
    <source>
        <dbReference type="EMBL" id="MBL4933935.1"/>
    </source>
</evidence>
<sequence>MPNVLLQDLNAVIHGTSRHGLPYDIAHVTILLQTDSQIPPELEWAIPHVEDIPPKALNLIKDGKTPIYPMLKSKLREGLSDFFTNVDSNNMEGTLEDIEQALLLTSMHVTTIEPLENNDCRYVISYKYRLYPVEQNIFDFKVLLPFDGLGMINGSKLQVTLVSPIGSAIDPVITDAKDFNGQSVANEQIAPIALVGKQIVSFEIHQDPIFTIRYHY</sequence>